<dbReference type="AlphaFoldDB" id="A0AAD7HQJ4"/>
<dbReference type="Proteomes" id="UP001215280">
    <property type="component" value="Unassembled WGS sequence"/>
</dbReference>
<name>A0AAD7HQJ4_9AGAR</name>
<accession>A0AAD7HQJ4</accession>
<sequence length="98" mass="11373">MLESDPPRNAGVFMRRKPALTALHRFRLPPASHDHSDDTLRSVEDRISSYLQLPTNVFDRLHSTHESNMIFRRLRPLHSIDVVWRNDDGRQDDGGTVQ</sequence>
<gene>
    <name evidence="1" type="ORF">DFH07DRAFT_970708</name>
</gene>
<protein>
    <submittedName>
        <fullName evidence="1">Uncharacterized protein</fullName>
    </submittedName>
</protein>
<keyword evidence="2" id="KW-1185">Reference proteome</keyword>
<organism evidence="1 2">
    <name type="scientific">Mycena maculata</name>
    <dbReference type="NCBI Taxonomy" id="230809"/>
    <lineage>
        <taxon>Eukaryota</taxon>
        <taxon>Fungi</taxon>
        <taxon>Dikarya</taxon>
        <taxon>Basidiomycota</taxon>
        <taxon>Agaricomycotina</taxon>
        <taxon>Agaricomycetes</taxon>
        <taxon>Agaricomycetidae</taxon>
        <taxon>Agaricales</taxon>
        <taxon>Marasmiineae</taxon>
        <taxon>Mycenaceae</taxon>
        <taxon>Mycena</taxon>
    </lineage>
</organism>
<reference evidence="1" key="1">
    <citation type="submission" date="2023-03" db="EMBL/GenBank/DDBJ databases">
        <title>Massive genome expansion in bonnet fungi (Mycena s.s.) driven by repeated elements and novel gene families across ecological guilds.</title>
        <authorList>
            <consortium name="Lawrence Berkeley National Laboratory"/>
            <person name="Harder C.B."/>
            <person name="Miyauchi S."/>
            <person name="Viragh M."/>
            <person name="Kuo A."/>
            <person name="Thoen E."/>
            <person name="Andreopoulos B."/>
            <person name="Lu D."/>
            <person name="Skrede I."/>
            <person name="Drula E."/>
            <person name="Henrissat B."/>
            <person name="Morin E."/>
            <person name="Kohler A."/>
            <person name="Barry K."/>
            <person name="LaButti K."/>
            <person name="Morin E."/>
            <person name="Salamov A."/>
            <person name="Lipzen A."/>
            <person name="Mereny Z."/>
            <person name="Hegedus B."/>
            <person name="Baldrian P."/>
            <person name="Stursova M."/>
            <person name="Weitz H."/>
            <person name="Taylor A."/>
            <person name="Grigoriev I.V."/>
            <person name="Nagy L.G."/>
            <person name="Martin F."/>
            <person name="Kauserud H."/>
        </authorList>
    </citation>
    <scope>NUCLEOTIDE SEQUENCE</scope>
    <source>
        <strain evidence="1">CBHHK188m</strain>
    </source>
</reference>
<proteinExistence type="predicted"/>
<comment type="caution">
    <text evidence="1">The sequence shown here is derived from an EMBL/GenBank/DDBJ whole genome shotgun (WGS) entry which is preliminary data.</text>
</comment>
<dbReference type="EMBL" id="JARJLG010000224">
    <property type="protein sequence ID" value="KAJ7726025.1"/>
    <property type="molecule type" value="Genomic_DNA"/>
</dbReference>
<evidence type="ECO:0000313" key="2">
    <source>
        <dbReference type="Proteomes" id="UP001215280"/>
    </source>
</evidence>
<evidence type="ECO:0000313" key="1">
    <source>
        <dbReference type="EMBL" id="KAJ7726025.1"/>
    </source>
</evidence>